<dbReference type="SMART" id="SM00382">
    <property type="entry name" value="AAA"/>
    <property type="match status" value="1"/>
</dbReference>
<dbReference type="SUPFAM" id="SSF52540">
    <property type="entry name" value="P-loop containing nucleoside triphosphate hydrolases"/>
    <property type="match status" value="1"/>
</dbReference>
<protein>
    <submittedName>
        <fullName evidence="8">Caseinolytic peptidase B protein homolog isoform X2</fullName>
    </submittedName>
</protein>
<feature type="region of interest" description="Disordered" evidence="4">
    <location>
        <begin position="452"/>
        <end position="482"/>
    </location>
</feature>
<dbReference type="Pfam" id="PF00023">
    <property type="entry name" value="Ank"/>
    <property type="match status" value="2"/>
</dbReference>
<dbReference type="Pfam" id="PF10431">
    <property type="entry name" value="ClpB_D2-small"/>
    <property type="match status" value="1"/>
</dbReference>
<evidence type="ECO:0000256" key="4">
    <source>
        <dbReference type="SAM" id="MobiDB-lite"/>
    </source>
</evidence>
<dbReference type="GO" id="GO:0005524">
    <property type="term" value="F:ATP binding"/>
    <property type="evidence" value="ECO:0007669"/>
    <property type="project" value="UniProtKB-KW"/>
</dbReference>
<evidence type="ECO:0000256" key="2">
    <source>
        <dbReference type="ARBA" id="ARBA00022840"/>
    </source>
</evidence>
<dbReference type="InterPro" id="IPR002110">
    <property type="entry name" value="Ankyrin_rpt"/>
</dbReference>
<evidence type="ECO:0000256" key="1">
    <source>
        <dbReference type="ARBA" id="ARBA00022741"/>
    </source>
</evidence>
<dbReference type="RefSeq" id="XP_022829087.1">
    <property type="nucleotide sequence ID" value="XM_022973319.1"/>
</dbReference>
<dbReference type="SUPFAM" id="SSF48403">
    <property type="entry name" value="Ankyrin repeat"/>
    <property type="match status" value="1"/>
</dbReference>
<dbReference type="GO" id="GO:0034605">
    <property type="term" value="P:cellular response to heat"/>
    <property type="evidence" value="ECO:0007669"/>
    <property type="project" value="TreeGrafter"/>
</dbReference>
<dbReference type="Proteomes" id="UP000301870">
    <property type="component" value="Chromosome 27"/>
</dbReference>
<dbReference type="SMART" id="SM00248">
    <property type="entry name" value="ANK"/>
    <property type="match status" value="2"/>
</dbReference>
<dbReference type="InterPro" id="IPR019489">
    <property type="entry name" value="Clp_ATPase_C"/>
</dbReference>
<evidence type="ECO:0000313" key="8">
    <source>
        <dbReference type="RefSeq" id="XP_022829087.1"/>
    </source>
</evidence>
<name>A0A9J7EIG9_SPOLT</name>
<dbReference type="GO" id="GO:0016887">
    <property type="term" value="F:ATP hydrolysis activity"/>
    <property type="evidence" value="ECO:0007669"/>
    <property type="project" value="InterPro"/>
</dbReference>
<dbReference type="CDD" id="cd19499">
    <property type="entry name" value="RecA-like_ClpB_Hsp104-like"/>
    <property type="match status" value="1"/>
</dbReference>
<dbReference type="InterPro" id="IPR003959">
    <property type="entry name" value="ATPase_AAA_core"/>
</dbReference>
<keyword evidence="3" id="KW-0040">ANK repeat</keyword>
<dbReference type="AlphaFoldDB" id="A0A9J7EIG9"/>
<keyword evidence="1" id="KW-0547">Nucleotide-binding</keyword>
<dbReference type="InterPro" id="IPR001270">
    <property type="entry name" value="ClpA/B"/>
</dbReference>
<dbReference type="Gene3D" id="3.40.50.300">
    <property type="entry name" value="P-loop containing nucleotide triphosphate hydrolases"/>
    <property type="match status" value="1"/>
</dbReference>
<evidence type="ECO:0000256" key="3">
    <source>
        <dbReference type="PROSITE-ProRule" id="PRU00023"/>
    </source>
</evidence>
<feature type="domain" description="AAA+ ATPase" evidence="5">
    <location>
        <begin position="299"/>
        <end position="454"/>
    </location>
</feature>
<feature type="domain" description="Clp ATPase C-terminal" evidence="6">
    <location>
        <begin position="517"/>
        <end position="606"/>
    </location>
</feature>
<reference evidence="8" key="1">
    <citation type="submission" date="2025-08" db="UniProtKB">
        <authorList>
            <consortium name="RefSeq"/>
        </authorList>
    </citation>
    <scope>IDENTIFICATION</scope>
    <source>
        <strain evidence="8">Ishihara</strain>
        <tissue evidence="8">Whole body</tissue>
    </source>
</reference>
<dbReference type="Pfam" id="PF07724">
    <property type="entry name" value="AAA_2"/>
    <property type="match status" value="1"/>
</dbReference>
<organism evidence="7 8">
    <name type="scientific">Spodoptera litura</name>
    <name type="common">Asian cotton leafworm</name>
    <dbReference type="NCBI Taxonomy" id="69820"/>
    <lineage>
        <taxon>Eukaryota</taxon>
        <taxon>Metazoa</taxon>
        <taxon>Ecdysozoa</taxon>
        <taxon>Arthropoda</taxon>
        <taxon>Hexapoda</taxon>
        <taxon>Insecta</taxon>
        <taxon>Pterygota</taxon>
        <taxon>Neoptera</taxon>
        <taxon>Endopterygota</taxon>
        <taxon>Lepidoptera</taxon>
        <taxon>Glossata</taxon>
        <taxon>Ditrysia</taxon>
        <taxon>Noctuoidea</taxon>
        <taxon>Noctuidae</taxon>
        <taxon>Amphipyrinae</taxon>
        <taxon>Spodoptera</taxon>
    </lineage>
</organism>
<feature type="region of interest" description="Disordered" evidence="4">
    <location>
        <begin position="94"/>
        <end position="113"/>
    </location>
</feature>
<dbReference type="InterPro" id="IPR027417">
    <property type="entry name" value="P-loop_NTPase"/>
</dbReference>
<dbReference type="SMART" id="SM01086">
    <property type="entry name" value="ClpB_D2-small"/>
    <property type="match status" value="1"/>
</dbReference>
<dbReference type="PROSITE" id="PS50088">
    <property type="entry name" value="ANK_REPEAT"/>
    <property type="match status" value="2"/>
</dbReference>
<dbReference type="Gene3D" id="1.10.8.60">
    <property type="match status" value="1"/>
</dbReference>
<dbReference type="PRINTS" id="PR00300">
    <property type="entry name" value="CLPPROTEASEA"/>
</dbReference>
<evidence type="ECO:0000259" key="6">
    <source>
        <dbReference type="SMART" id="SM01086"/>
    </source>
</evidence>
<dbReference type="PANTHER" id="PTHR11638:SF93">
    <property type="entry name" value="MITOCHONDRIAL DISAGGREGASE"/>
    <property type="match status" value="1"/>
</dbReference>
<dbReference type="InterPro" id="IPR050130">
    <property type="entry name" value="ClpA_ClpB"/>
</dbReference>
<proteinExistence type="predicted"/>
<accession>A0A9J7EIG9</accession>
<dbReference type="InterPro" id="IPR003593">
    <property type="entry name" value="AAA+_ATPase"/>
</dbReference>
<dbReference type="PROSITE" id="PS50297">
    <property type="entry name" value="ANK_REP_REGION"/>
    <property type="match status" value="1"/>
</dbReference>
<evidence type="ECO:0000313" key="7">
    <source>
        <dbReference type="Proteomes" id="UP000301870"/>
    </source>
</evidence>
<evidence type="ECO:0000259" key="5">
    <source>
        <dbReference type="SMART" id="SM00382"/>
    </source>
</evidence>
<feature type="repeat" description="ANK" evidence="3">
    <location>
        <begin position="121"/>
        <end position="153"/>
    </location>
</feature>
<dbReference type="Gene3D" id="1.25.40.20">
    <property type="entry name" value="Ankyrin repeat-containing domain"/>
    <property type="match status" value="1"/>
</dbReference>
<dbReference type="GeneID" id="111358261"/>
<dbReference type="InterPro" id="IPR036770">
    <property type="entry name" value="Ankyrin_rpt-contain_sf"/>
</dbReference>
<sequence length="624" mass="68307">MSTIRPFRCLYKHSVFALRHSSRLASALAQWEYGAEGNSSSGGEYRARAVRTALGAGSLALALLAADHVFNEKRFFKAAQIGNVQELRKQVEAVASNNKSGRGENEADGGGGGAADWRHALGWTALMVAAANDQPGAVHELLKMGARPDLQERYSGAAMAAAAAGMHPLEVLQRREDEFCSTMNARASFLGWTALHYAALADSSGAARELLEAGADPTARDHAGRRALHYARDPSPTRDLILSHTRTWEEAAAAAAAEERRRFPLEQRLKQFIVGQQAAVETVAAAVRRKENGWADDEHPLVFLFLGSSGIGKTELAKQLARYMHRDDPAAFIRLDMSEYQEKHEVAKLIGAPPGYVGHEEGGQLTRALARRADAVVLFDEVDKAHPDVLTVLLQLFDEGRLTDGKGKLIECKNAIFVMTSNLAADEIAQYGLQLRREAEARAAQRVRMAPTVTVEQRVGSHDANGQSGPPESSDPEESLEVSRNFKDSVVRPILKRHFGRDEFLGRINEIVYFLPFSRQELLTLVNMELKLWAEKANARHSVDLRWEGGVLGALADGYDVHYGARSIKHEVERRVVNQIALAAERGALARGCGVLLTERAGRVALAVRRPQDADYTPLDLAAL</sequence>
<keyword evidence="2" id="KW-0067">ATP-binding</keyword>
<keyword evidence="7" id="KW-1185">Reference proteome</keyword>
<dbReference type="PANTHER" id="PTHR11638">
    <property type="entry name" value="ATP-DEPENDENT CLP PROTEASE"/>
    <property type="match status" value="1"/>
</dbReference>
<gene>
    <name evidence="8" type="primary">LOC111358261</name>
</gene>
<feature type="repeat" description="ANK" evidence="3">
    <location>
        <begin position="190"/>
        <end position="222"/>
    </location>
</feature>
<dbReference type="GO" id="GO:0005739">
    <property type="term" value="C:mitochondrion"/>
    <property type="evidence" value="ECO:0007669"/>
    <property type="project" value="TreeGrafter"/>
</dbReference>